<feature type="compositionally biased region" description="Acidic residues" evidence="2">
    <location>
        <begin position="493"/>
        <end position="514"/>
    </location>
</feature>
<dbReference type="PANTHER" id="PTHR15830">
    <property type="entry name" value="TELOMERE LENGTH REGULATION PROTEIN TEL2 FAMILY MEMBER"/>
    <property type="match status" value="1"/>
</dbReference>
<keyword evidence="5" id="KW-1185">Reference proteome</keyword>
<organism evidence="4 5">
    <name type="scientific">Mucor flavus</name>
    <dbReference type="NCBI Taxonomy" id="439312"/>
    <lineage>
        <taxon>Eukaryota</taxon>
        <taxon>Fungi</taxon>
        <taxon>Fungi incertae sedis</taxon>
        <taxon>Mucoromycota</taxon>
        <taxon>Mucoromycotina</taxon>
        <taxon>Mucoromycetes</taxon>
        <taxon>Mucorales</taxon>
        <taxon>Mucorineae</taxon>
        <taxon>Mucoraceae</taxon>
        <taxon>Mucor</taxon>
    </lineage>
</organism>
<dbReference type="Gene3D" id="1.25.40.720">
    <property type="entry name" value="Telomere length regulation protein 2, C-terminal domain"/>
    <property type="match status" value="2"/>
</dbReference>
<protein>
    <recommendedName>
        <fullName evidence="3">Telomere length regulation protein conserved domain-containing protein</fullName>
    </recommendedName>
</protein>
<proteinExistence type="inferred from homology"/>
<dbReference type="Pfam" id="PF10193">
    <property type="entry name" value="Telomere_reg-2"/>
    <property type="match status" value="1"/>
</dbReference>
<dbReference type="InterPro" id="IPR051970">
    <property type="entry name" value="TEL2_Regulation"/>
</dbReference>
<feature type="domain" description="Telomere length regulation protein conserved" evidence="3">
    <location>
        <begin position="530"/>
        <end position="640"/>
    </location>
</feature>
<feature type="region of interest" description="Disordered" evidence="2">
    <location>
        <begin position="464"/>
        <end position="523"/>
    </location>
</feature>
<dbReference type="PANTHER" id="PTHR15830:SF10">
    <property type="entry name" value="TELOMERE LENGTH REGULATION PROTEIN TEL2 HOMOLOG"/>
    <property type="match status" value="1"/>
</dbReference>
<dbReference type="InterPro" id="IPR019337">
    <property type="entry name" value="Telomere_length_regulation_dom"/>
</dbReference>
<evidence type="ECO:0000256" key="1">
    <source>
        <dbReference type="ARBA" id="ARBA00006133"/>
    </source>
</evidence>
<name>A0ABP9YR50_9FUNG</name>
<reference evidence="4 5" key="1">
    <citation type="submission" date="2024-04" db="EMBL/GenBank/DDBJ databases">
        <title>genome sequences of Mucor flavus KT1a and Helicostylum pulchrum KT1b strains isolated from the surface of a dry-aged beef.</title>
        <authorList>
            <person name="Toyotome T."/>
            <person name="Hosono M."/>
            <person name="Torimaru M."/>
            <person name="Fukuda K."/>
            <person name="Mikami N."/>
        </authorList>
    </citation>
    <scope>NUCLEOTIDE SEQUENCE [LARGE SCALE GENOMIC DNA]</scope>
    <source>
        <strain evidence="4 5">KT1a</strain>
    </source>
</reference>
<dbReference type="EMBL" id="BAABUK010000004">
    <property type="protein sequence ID" value="GAA5809326.1"/>
    <property type="molecule type" value="Genomic_DNA"/>
</dbReference>
<dbReference type="Proteomes" id="UP001473302">
    <property type="component" value="Unassembled WGS sequence"/>
</dbReference>
<evidence type="ECO:0000313" key="5">
    <source>
        <dbReference type="Proteomes" id="UP001473302"/>
    </source>
</evidence>
<dbReference type="InterPro" id="IPR038528">
    <property type="entry name" value="TEL2_C_sf"/>
</dbReference>
<comment type="similarity">
    <text evidence="1">Belongs to the TEL2 family.</text>
</comment>
<accession>A0ABP9YR50</accession>
<sequence length="843" mass="95778">MTSLKELQRLLTELDQQALADNAQLNVVLNALSKPLEWFNDSAMTAAQQLTLVNDVSWKRHVWNVFNDIVPRWNFSLSPHRHLLEYTLTCFDSKVAFAMARVSLPVLIECLSTQQQHASLDTLEAYASYLKFLCLDKHVFRLYAAHSTKNDATFFCNLLCSIPGHLANVFGVQLDQVSFNTQHEWYIDRNFYAKMSKRLAETLDTKTILFAKELVSKITRQGYENILIQGVYSYARISPGIWSSVLAPSFNQLIKAILYHVKETILPKSSIYQVSKELSLILFSQPDTKQLYMEEFLNTALLRLSKSAWADDRLARLAICTVIHDQGFDSTELSSASSALVTKFTKRVIETWSDPTFIRHASSRERTYTTATLLCLVAYLPEDVIRYVIMTQTALFQSVSKYFDSGDKAIAQLGAVVAEAISGKTDRDKPIKTGLLDSDVELQKIKALVDTRDIFTLEDEPNVNVDITTAESDSEQEEAEEDELDPDAIYCSEDQDTDSDDDLEPYLMDEESDDEGLKKEELSKSKTKKPVFVRDLIRYLQDQNDPLKLEIGLNEAEQIIRQKTGAGTELSEYSIELAKYLIAFPETFEIDQFRTLQQNALVALVVAVPETVTGFIIDQFYDRNTSAGQKQVILAVISLAVRELSNWTSSNSGEEEETRKQLERPQTIGTTMFVSKRMQLQKSNQAKSQRNRLAGLAGPTFFFPLLVGWWEGAQGRIKYWVGNNNVLAERFIMTLNVILHCSTNLPDKRNIVKEYFDFVSSMRYANQDSLGIKKALLFGIDTIVNTSYKDQPVYLIQHYTKELSETKDWLEEIMENNSESTLQEKAVGILVRLSQIAMTASHD</sequence>
<evidence type="ECO:0000259" key="3">
    <source>
        <dbReference type="Pfam" id="PF10193"/>
    </source>
</evidence>
<evidence type="ECO:0000256" key="2">
    <source>
        <dbReference type="SAM" id="MobiDB-lite"/>
    </source>
</evidence>
<comment type="caution">
    <text evidence="4">The sequence shown here is derived from an EMBL/GenBank/DDBJ whole genome shotgun (WGS) entry which is preliminary data.</text>
</comment>
<feature type="compositionally biased region" description="Acidic residues" evidence="2">
    <location>
        <begin position="472"/>
        <end position="486"/>
    </location>
</feature>
<gene>
    <name evidence="4" type="ORF">MFLAVUS_002733</name>
</gene>
<evidence type="ECO:0000313" key="4">
    <source>
        <dbReference type="EMBL" id="GAA5809326.1"/>
    </source>
</evidence>